<dbReference type="EMBL" id="CP044016">
    <property type="protein sequence ID" value="QES90772.1"/>
    <property type="molecule type" value="Genomic_DNA"/>
</dbReference>
<dbReference type="Pfam" id="PF13715">
    <property type="entry name" value="CarbopepD_reg_2"/>
    <property type="match status" value="1"/>
</dbReference>
<keyword evidence="1" id="KW-0121">Carboxypeptidase</keyword>
<evidence type="ECO:0000313" key="2">
    <source>
        <dbReference type="Proteomes" id="UP000292424"/>
    </source>
</evidence>
<keyword evidence="2" id="KW-1185">Reference proteome</keyword>
<dbReference type="Proteomes" id="UP000292424">
    <property type="component" value="Chromosome"/>
</dbReference>
<keyword evidence="1" id="KW-0378">Hydrolase</keyword>
<organism evidence="1 2">
    <name type="scientific">Rhizosphaericola mali</name>
    <dbReference type="NCBI Taxonomy" id="2545455"/>
    <lineage>
        <taxon>Bacteria</taxon>
        <taxon>Pseudomonadati</taxon>
        <taxon>Bacteroidota</taxon>
        <taxon>Chitinophagia</taxon>
        <taxon>Chitinophagales</taxon>
        <taxon>Chitinophagaceae</taxon>
        <taxon>Rhizosphaericola</taxon>
    </lineage>
</organism>
<dbReference type="Pfam" id="PF18939">
    <property type="entry name" value="DUF5686"/>
    <property type="match status" value="1"/>
</dbReference>
<protein>
    <submittedName>
        <fullName evidence="1">Carboxypeptidase-like regulatory domain-containing protein</fullName>
    </submittedName>
</protein>
<dbReference type="KEGG" id="arac:E0W69_019655"/>
<dbReference type="RefSeq" id="WP_131331756.1">
    <property type="nucleotide sequence ID" value="NZ_CP044016.1"/>
</dbReference>
<accession>A0A5P2GA04</accession>
<reference evidence="1 2" key="1">
    <citation type="submission" date="2019-09" db="EMBL/GenBank/DDBJ databases">
        <title>Complete genome sequence of Arachidicoccus sp. B3-10 isolated from apple orchard soil.</title>
        <authorList>
            <person name="Kim H.S."/>
            <person name="Han K.-I."/>
            <person name="Suh M.K."/>
            <person name="Lee K.C."/>
            <person name="Eom M.K."/>
            <person name="Kim J.-S."/>
            <person name="Kang S.W."/>
            <person name="Sin Y."/>
            <person name="Lee J.-S."/>
        </authorList>
    </citation>
    <scope>NUCLEOTIDE SEQUENCE [LARGE SCALE GENOMIC DNA]</scope>
    <source>
        <strain evidence="1 2">B3-10</strain>
    </source>
</reference>
<dbReference type="AlphaFoldDB" id="A0A5P2GA04"/>
<gene>
    <name evidence="1" type="ORF">E0W69_019655</name>
</gene>
<name>A0A5P2GA04_9BACT</name>
<proteinExistence type="predicted"/>
<dbReference type="Gene3D" id="2.60.40.1120">
    <property type="entry name" value="Carboxypeptidase-like, regulatory domain"/>
    <property type="match status" value="1"/>
</dbReference>
<dbReference type="InterPro" id="IPR043741">
    <property type="entry name" value="DUF5686"/>
</dbReference>
<keyword evidence="1" id="KW-0645">Protease</keyword>
<dbReference type="GO" id="GO:0004180">
    <property type="term" value="F:carboxypeptidase activity"/>
    <property type="evidence" value="ECO:0007669"/>
    <property type="project" value="UniProtKB-KW"/>
</dbReference>
<sequence>MLSRRTLLVLSFLLLNYSVFAGIISGIIKDNKGEIIPYATISVKGKTTISADANGFYSLQISDGNYEITCSHIGYITVTKKVEVSASKLQLDFVLPLQETELADVVIQSKDPSDRIVQHTIDNRRNFLMPYNSFSCQAYIKMLMKTRKMPKKILFTKVEDADKKEMGVDSNGKGVVYLSESISNVAFAKPDKIKAEVISSRESGSQGYGFAFSTYVNIYQENIDLLKDAGNKRGFISPVASNAFHYYKFKYGGSYMVGKDKIHRIKVIPKRKFEPLFSGTIDIVDNDWHIYSTDLYLTKTSSLELFDTVRVRQQFEKYETTGWLQKQQILDFSMKILGIDLYGNVLDDYSKYTLDPKVKFDNVLIAFQDSAKNRRNSYWDSVRPVLLTQEESLDYHKKDSAYFARKDSLLSKHYTDSLHAKYNKFSVGGLLFSGGFSKRYYDDSNHITSTFSIDPLIRKLQYNTVEGIAMTWSGSYSKYFKNQVFSFSPSVRYGFHNQHLNPSAVLSLSKRYKGNNSTNNQQYWYVSGGKTVGQYNGMDPISPLINSIYTLFWGENYMKIYEKYYTNIGFYKRSADGWSVQIFGKYEDRRSINNTTDKSFRSPNYFTPNYPTDLISAPQDRHQAVIVGFNASYQPGQKFIKYPDGKESLGSTQPTYSLSYQKGIHGLLGSDVNYDKWSAAIANSWDWKLGGTMKYKFSLGGFLNNKNVYIQDMTHFAGNQTLVANSYVSGFQLAPYYLFSNADHFYMTGHLEHHFNGLLTNKIPFFNTMHWNLVAGTNAFYVNKDNRYVEVFGGLENIFKILRVDFVKSFATKDANQFGVRIGIGGIF</sequence>
<dbReference type="SUPFAM" id="SSF49464">
    <property type="entry name" value="Carboxypeptidase regulatory domain-like"/>
    <property type="match status" value="1"/>
</dbReference>
<dbReference type="OrthoDB" id="983143at2"/>
<evidence type="ECO:0000313" key="1">
    <source>
        <dbReference type="EMBL" id="QES90772.1"/>
    </source>
</evidence>
<dbReference type="InterPro" id="IPR008969">
    <property type="entry name" value="CarboxyPept-like_regulatory"/>
</dbReference>